<keyword evidence="3" id="KW-1185">Reference proteome</keyword>
<proteinExistence type="predicted"/>
<sequence>MQIRIAAKKIPSISTPGLGRDLATAMVGSAKIPMVKPPSLAYSVSGPNLTTGALSLSNSIRAASPIRKPMGVSKGLFQ</sequence>
<evidence type="ECO:0000313" key="2">
    <source>
        <dbReference type="EMBL" id="CAJ1965747.1"/>
    </source>
</evidence>
<protein>
    <submittedName>
        <fullName evidence="1">Uncharacterized protein</fullName>
    </submittedName>
</protein>
<organism evidence="1 3">
    <name type="scientific">Cylindrotheca closterium</name>
    <dbReference type="NCBI Taxonomy" id="2856"/>
    <lineage>
        <taxon>Eukaryota</taxon>
        <taxon>Sar</taxon>
        <taxon>Stramenopiles</taxon>
        <taxon>Ochrophyta</taxon>
        <taxon>Bacillariophyta</taxon>
        <taxon>Bacillariophyceae</taxon>
        <taxon>Bacillariophycidae</taxon>
        <taxon>Bacillariales</taxon>
        <taxon>Bacillariaceae</taxon>
        <taxon>Cylindrotheca</taxon>
    </lineage>
</organism>
<name>A0AAD2CZ73_9STRA</name>
<reference evidence="1" key="1">
    <citation type="submission" date="2023-08" db="EMBL/GenBank/DDBJ databases">
        <authorList>
            <person name="Audoor S."/>
            <person name="Bilcke G."/>
        </authorList>
    </citation>
    <scope>NUCLEOTIDE SEQUENCE</scope>
</reference>
<dbReference type="AlphaFoldDB" id="A0AAD2CZ73"/>
<accession>A0AAD2CZ73</accession>
<dbReference type="Proteomes" id="UP001295423">
    <property type="component" value="Unassembled WGS sequence"/>
</dbReference>
<dbReference type="EMBL" id="CAKOGP040001113">
    <property type="protein sequence ID" value="CAJ1943353.1"/>
    <property type="molecule type" value="Genomic_DNA"/>
</dbReference>
<dbReference type="EMBL" id="CAKOGP040002223">
    <property type="protein sequence ID" value="CAJ1965747.1"/>
    <property type="molecule type" value="Genomic_DNA"/>
</dbReference>
<evidence type="ECO:0000313" key="3">
    <source>
        <dbReference type="Proteomes" id="UP001295423"/>
    </source>
</evidence>
<gene>
    <name evidence="2" type="ORF">CYCCA115_LOCUS21339</name>
    <name evidence="1" type="ORF">CYCCA115_LOCUS8397</name>
</gene>
<comment type="caution">
    <text evidence="1">The sequence shown here is derived from an EMBL/GenBank/DDBJ whole genome shotgun (WGS) entry which is preliminary data.</text>
</comment>
<evidence type="ECO:0000313" key="1">
    <source>
        <dbReference type="EMBL" id="CAJ1943353.1"/>
    </source>
</evidence>